<evidence type="ECO:0000313" key="5">
    <source>
        <dbReference type="Proteomes" id="UP000223913"/>
    </source>
</evidence>
<comment type="caution">
    <text evidence="4">The sequence shown here is derived from an EMBL/GenBank/DDBJ whole genome shotgun (WGS) entry which is preliminary data.</text>
</comment>
<proteinExistence type="predicted"/>
<feature type="domain" description="ThuA-like" evidence="3">
    <location>
        <begin position="97"/>
        <end position="308"/>
    </location>
</feature>
<evidence type="ECO:0000256" key="1">
    <source>
        <dbReference type="SAM" id="MobiDB-lite"/>
    </source>
</evidence>
<sequence>MRQHLAPVFGLLFCLALFACGTEKGTSESEQPEATTTMKALIVDGQNNHVMWPKISVMMKQYLEETGLFSVDIQRTAYTWKGDDLIGEFPIAAETTTTAMEEPKADPNFAPDFSAYDVVISNFGWNAAPWPESTKTALEQYVSQGGGFVVVHAADNSFPDWVAFNKMIGLGGWGDRTEKDGPYVYYNDAGELVRDTTAGRGGSHGPQHEFEITIRNSDHPITKGMPAKWLHTKDELYDRLRGPAENMEILATAYSDAEEKKGTGRHEPMIITISYGDGRVFHTPMGHDDVSVSGVGFITTFNRGVEWAATGSVSQPIPDDFPTAEASSARTFSMQ</sequence>
<feature type="chain" id="PRO_5012090344" evidence="2">
    <location>
        <begin position="20"/>
        <end position="335"/>
    </location>
</feature>
<name>A0A2D0NHJ0_FLAN2</name>
<evidence type="ECO:0000259" key="3">
    <source>
        <dbReference type="Pfam" id="PF06283"/>
    </source>
</evidence>
<evidence type="ECO:0000256" key="2">
    <source>
        <dbReference type="SAM" id="SignalP"/>
    </source>
</evidence>
<gene>
    <name evidence="4" type="ORF">CRP01_03620</name>
</gene>
<dbReference type="PANTHER" id="PTHR40469:SF2">
    <property type="entry name" value="GALACTOSE-BINDING DOMAIN-LIKE SUPERFAMILY PROTEIN"/>
    <property type="match status" value="1"/>
</dbReference>
<dbReference type="Gene3D" id="3.40.50.880">
    <property type="match status" value="1"/>
</dbReference>
<dbReference type="SUPFAM" id="SSF52317">
    <property type="entry name" value="Class I glutamine amidotransferase-like"/>
    <property type="match status" value="1"/>
</dbReference>
<feature type="region of interest" description="Disordered" evidence="1">
    <location>
        <begin position="313"/>
        <end position="335"/>
    </location>
</feature>
<evidence type="ECO:0000313" key="4">
    <source>
        <dbReference type="EMBL" id="PHN07850.1"/>
    </source>
</evidence>
<dbReference type="Pfam" id="PF06283">
    <property type="entry name" value="ThuA"/>
    <property type="match status" value="1"/>
</dbReference>
<feature type="compositionally biased region" description="Polar residues" evidence="1">
    <location>
        <begin position="325"/>
        <end position="335"/>
    </location>
</feature>
<keyword evidence="5" id="KW-1185">Reference proteome</keyword>
<dbReference type="EMBL" id="PDUD01000004">
    <property type="protein sequence ID" value="PHN07850.1"/>
    <property type="molecule type" value="Genomic_DNA"/>
</dbReference>
<dbReference type="OrthoDB" id="9785923at2"/>
<dbReference type="InterPro" id="IPR029062">
    <property type="entry name" value="Class_I_gatase-like"/>
</dbReference>
<keyword evidence="2" id="KW-0732">Signal</keyword>
<organism evidence="4 5">
    <name type="scientific">Flavilitoribacter nigricans (strain ATCC 23147 / DSM 23189 / NBRC 102662 / NCIMB 1420 / SS-2)</name>
    <name type="common">Lewinella nigricans</name>
    <dbReference type="NCBI Taxonomy" id="1122177"/>
    <lineage>
        <taxon>Bacteria</taxon>
        <taxon>Pseudomonadati</taxon>
        <taxon>Bacteroidota</taxon>
        <taxon>Saprospiria</taxon>
        <taxon>Saprospirales</taxon>
        <taxon>Lewinellaceae</taxon>
        <taxon>Flavilitoribacter</taxon>
    </lineage>
</organism>
<reference evidence="4 5" key="1">
    <citation type="submission" date="2017-10" db="EMBL/GenBank/DDBJ databases">
        <title>The draft genome sequence of Lewinella nigricans NBRC 102662.</title>
        <authorList>
            <person name="Wang K."/>
        </authorList>
    </citation>
    <scope>NUCLEOTIDE SEQUENCE [LARGE SCALE GENOMIC DNA]</scope>
    <source>
        <strain evidence="4 5">NBRC 102662</strain>
    </source>
</reference>
<dbReference type="PROSITE" id="PS51257">
    <property type="entry name" value="PROKAR_LIPOPROTEIN"/>
    <property type="match status" value="1"/>
</dbReference>
<feature type="signal peptide" evidence="2">
    <location>
        <begin position="1"/>
        <end position="19"/>
    </location>
</feature>
<dbReference type="RefSeq" id="WP_099148639.1">
    <property type="nucleotide sequence ID" value="NZ_PDUD01000004.1"/>
</dbReference>
<dbReference type="InterPro" id="IPR029010">
    <property type="entry name" value="ThuA-like"/>
</dbReference>
<protein>
    <submittedName>
        <fullName evidence="4">Trehalose utilization</fullName>
    </submittedName>
</protein>
<dbReference type="AlphaFoldDB" id="A0A2D0NHJ0"/>
<accession>A0A2D0NHJ0</accession>
<dbReference type="PANTHER" id="PTHR40469">
    <property type="entry name" value="SECRETED GLYCOSYL HYDROLASE"/>
    <property type="match status" value="1"/>
</dbReference>
<dbReference type="Proteomes" id="UP000223913">
    <property type="component" value="Unassembled WGS sequence"/>
</dbReference>